<gene>
    <name evidence="1" type="ORF">B9G98_01199</name>
</gene>
<dbReference type="GeneID" id="36514948"/>
<dbReference type="PANTHER" id="PTHR47204">
    <property type="entry name" value="OS02G0168900 PROTEIN"/>
    <property type="match status" value="1"/>
</dbReference>
<dbReference type="CDD" id="cd09271">
    <property type="entry name" value="RNase_H2-C"/>
    <property type="match status" value="1"/>
</dbReference>
<dbReference type="PANTHER" id="PTHR47204:SF1">
    <property type="entry name" value="RIBONUCLEASE H2 SUBUNIT C"/>
    <property type="match status" value="1"/>
</dbReference>
<dbReference type="RefSeq" id="XP_024663525.1">
    <property type="nucleotide sequence ID" value="XM_024807757.1"/>
</dbReference>
<dbReference type="Pfam" id="PF08615">
    <property type="entry name" value="RNase_H2_suC"/>
    <property type="match status" value="1"/>
</dbReference>
<protein>
    <submittedName>
        <fullName evidence="1">Uncharacterized protein</fullName>
    </submittedName>
</protein>
<comment type="caution">
    <text evidence="1">The sequence shown here is derived from an EMBL/GenBank/DDBJ whole genome shotgun (WGS) entry which is preliminary data.</text>
</comment>
<name>A0A2T0FF34_9ASCO</name>
<dbReference type="InterPro" id="IPR013924">
    <property type="entry name" value="RNase_H2_suC"/>
</dbReference>
<dbReference type="GO" id="GO:0032299">
    <property type="term" value="C:ribonuclease H2 complex"/>
    <property type="evidence" value="ECO:0007669"/>
    <property type="project" value="InterPro"/>
</dbReference>
<dbReference type="GO" id="GO:0006401">
    <property type="term" value="P:RNA catabolic process"/>
    <property type="evidence" value="ECO:0007669"/>
    <property type="project" value="InterPro"/>
</dbReference>
<accession>A0A2T0FF34</accession>
<keyword evidence="2" id="KW-1185">Reference proteome</keyword>
<reference evidence="1 2" key="1">
    <citation type="submission" date="2017-04" db="EMBL/GenBank/DDBJ databases">
        <title>Genome sequencing of [Candida] sorbophila.</title>
        <authorList>
            <person name="Ahn J.O."/>
        </authorList>
    </citation>
    <scope>NUCLEOTIDE SEQUENCE [LARGE SCALE GENOMIC DNA]</scope>
    <source>
        <strain evidence="1 2">DS02</strain>
    </source>
</reference>
<evidence type="ECO:0000313" key="1">
    <source>
        <dbReference type="EMBL" id="PRT53579.1"/>
    </source>
</evidence>
<dbReference type="AlphaFoldDB" id="A0A2T0FF34"/>
<proteinExistence type="predicted"/>
<sequence>MTFRVNPGNSQNTCHILPCKINYDGAVDTTNFAVSGSQASFRGRPLVGRTVDLHGYTGVVLEPDTHRVARKFDTLTVWGHGVADQDTADRLQELLTVSRALSKTS</sequence>
<dbReference type="Proteomes" id="UP000238350">
    <property type="component" value="Unassembled WGS sequence"/>
</dbReference>
<dbReference type="Gene3D" id="2.40.128.680">
    <property type="match status" value="1"/>
</dbReference>
<organism evidence="1 2">
    <name type="scientific">Wickerhamiella sorbophila</name>
    <dbReference type="NCBI Taxonomy" id="45607"/>
    <lineage>
        <taxon>Eukaryota</taxon>
        <taxon>Fungi</taxon>
        <taxon>Dikarya</taxon>
        <taxon>Ascomycota</taxon>
        <taxon>Saccharomycotina</taxon>
        <taxon>Dipodascomycetes</taxon>
        <taxon>Dipodascales</taxon>
        <taxon>Trichomonascaceae</taxon>
        <taxon>Wickerhamiella</taxon>
    </lineage>
</organism>
<evidence type="ECO:0000313" key="2">
    <source>
        <dbReference type="Proteomes" id="UP000238350"/>
    </source>
</evidence>
<dbReference type="EMBL" id="NDIQ01000001">
    <property type="protein sequence ID" value="PRT53579.1"/>
    <property type="molecule type" value="Genomic_DNA"/>
</dbReference>
<dbReference type="OrthoDB" id="6222486at2759"/>